<organism evidence="1 2">
    <name type="scientific">Nonomuraea indica</name>
    <dbReference type="NCBI Taxonomy" id="1581193"/>
    <lineage>
        <taxon>Bacteria</taxon>
        <taxon>Bacillati</taxon>
        <taxon>Actinomycetota</taxon>
        <taxon>Actinomycetes</taxon>
        <taxon>Streptosporangiales</taxon>
        <taxon>Streptosporangiaceae</taxon>
        <taxon>Nonomuraea</taxon>
    </lineage>
</organism>
<dbReference type="EMBL" id="JBITMB010000019">
    <property type="protein sequence ID" value="MFI7445812.1"/>
    <property type="molecule type" value="Genomic_DNA"/>
</dbReference>
<reference evidence="1 2" key="1">
    <citation type="submission" date="2024-10" db="EMBL/GenBank/DDBJ databases">
        <title>The Natural Products Discovery Center: Release of the First 8490 Sequenced Strains for Exploring Actinobacteria Biosynthetic Diversity.</title>
        <authorList>
            <person name="Kalkreuter E."/>
            <person name="Kautsar S.A."/>
            <person name="Yang D."/>
            <person name="Bader C.D."/>
            <person name="Teijaro C.N."/>
            <person name="Fluegel L."/>
            <person name="Davis C.M."/>
            <person name="Simpson J.R."/>
            <person name="Lauterbach L."/>
            <person name="Steele A.D."/>
            <person name="Gui C."/>
            <person name="Meng S."/>
            <person name="Li G."/>
            <person name="Viehrig K."/>
            <person name="Ye F."/>
            <person name="Su P."/>
            <person name="Kiefer A.F."/>
            <person name="Nichols A."/>
            <person name="Cepeda A.J."/>
            <person name="Yan W."/>
            <person name="Fan B."/>
            <person name="Jiang Y."/>
            <person name="Adhikari A."/>
            <person name="Zheng C.-J."/>
            <person name="Schuster L."/>
            <person name="Cowan T.M."/>
            <person name="Smanski M.J."/>
            <person name="Chevrette M.G."/>
            <person name="De Carvalho L.P.S."/>
            <person name="Shen B."/>
        </authorList>
    </citation>
    <scope>NUCLEOTIDE SEQUENCE [LARGE SCALE GENOMIC DNA]</scope>
    <source>
        <strain evidence="1 2">NPDC049503</strain>
    </source>
</reference>
<name>A0ABW8AH88_9ACTN</name>
<comment type="caution">
    <text evidence="1">The sequence shown here is derived from an EMBL/GenBank/DDBJ whole genome shotgun (WGS) entry which is preliminary data.</text>
</comment>
<keyword evidence="2" id="KW-1185">Reference proteome</keyword>
<evidence type="ECO:0008006" key="3">
    <source>
        <dbReference type="Google" id="ProtNLM"/>
    </source>
</evidence>
<gene>
    <name evidence="1" type="ORF">ACIBP5_38100</name>
</gene>
<dbReference type="RefSeq" id="WP_397026319.1">
    <property type="nucleotide sequence ID" value="NZ_JBITMB010000019.1"/>
</dbReference>
<proteinExistence type="predicted"/>
<dbReference type="Proteomes" id="UP001612928">
    <property type="component" value="Unassembled WGS sequence"/>
</dbReference>
<sequence length="46" mass="5095">MAVLVVTTGRSTVHHLWAVLKAIGYVSRRGIEWRALPVDFPLHAAV</sequence>
<evidence type="ECO:0000313" key="1">
    <source>
        <dbReference type="EMBL" id="MFI7445812.1"/>
    </source>
</evidence>
<protein>
    <recommendedName>
        <fullName evidence="3">Transposase</fullName>
    </recommendedName>
</protein>
<accession>A0ABW8AH88</accession>
<evidence type="ECO:0000313" key="2">
    <source>
        <dbReference type="Proteomes" id="UP001612928"/>
    </source>
</evidence>